<reference evidence="2 3" key="2">
    <citation type="journal article" date="2015" name="J. Bacteriol.">
        <title>Genomic, proteomic, and biochemical analysis of the organohalide respiratory pathway in Desulfitobacterium dehalogenans.</title>
        <authorList>
            <person name="Kruse T."/>
            <person name="van de Pas B.A."/>
            <person name="Atteia A."/>
            <person name="Krab K."/>
            <person name="Hagen W.R."/>
            <person name="Goodwin L."/>
            <person name="Chain P."/>
            <person name="Boeren S."/>
            <person name="Maphosa F."/>
            <person name="Schraa G."/>
            <person name="de Vos W.M."/>
            <person name="van der Oost J."/>
            <person name="Smidt H."/>
            <person name="Stams A.J."/>
        </authorList>
    </citation>
    <scope>NUCLEOTIDE SEQUENCE [LARGE SCALE GENOMIC DNA]</scope>
    <source>
        <strain evidence="3">ATCC 51507 / DSM 9161 / JW/IU-DC1</strain>
    </source>
</reference>
<dbReference type="STRING" id="756499.Desde_0898"/>
<dbReference type="AlphaFoldDB" id="I4A5V3"/>
<feature type="compositionally biased region" description="Low complexity" evidence="1">
    <location>
        <begin position="28"/>
        <end position="51"/>
    </location>
</feature>
<dbReference type="HOGENOM" id="CLU_1203232_0_0_9"/>
<evidence type="ECO:0000313" key="2">
    <source>
        <dbReference type="EMBL" id="AFL99337.1"/>
    </source>
</evidence>
<feature type="region of interest" description="Disordered" evidence="1">
    <location>
        <begin position="27"/>
        <end position="66"/>
    </location>
</feature>
<accession>I4A5V3</accession>
<gene>
    <name evidence="2" type="ordered locus">Desde_0898</name>
</gene>
<dbReference type="EMBL" id="CP003348">
    <property type="protein sequence ID" value="AFL99337.1"/>
    <property type="molecule type" value="Genomic_DNA"/>
</dbReference>
<name>I4A5V3_DESDJ</name>
<protein>
    <recommendedName>
        <fullName evidence="4">Lipoprotein</fullName>
    </recommendedName>
</protein>
<feature type="compositionally biased region" description="Basic and acidic residues" evidence="1">
    <location>
        <begin position="56"/>
        <end position="66"/>
    </location>
</feature>
<evidence type="ECO:0000256" key="1">
    <source>
        <dbReference type="SAM" id="MobiDB-lite"/>
    </source>
</evidence>
<dbReference type="KEGG" id="ddh:Desde_0898"/>
<dbReference type="eggNOG" id="ENOG502ZXTM">
    <property type="taxonomic scope" value="Bacteria"/>
</dbReference>
<reference evidence="3" key="1">
    <citation type="submission" date="2012-06" db="EMBL/GenBank/DDBJ databases">
        <title>Complete sequence of Desulfitobacterium dehalogenans ATCC 51507.</title>
        <authorList>
            <person name="Lucas S."/>
            <person name="Han J."/>
            <person name="Lapidus A."/>
            <person name="Cheng J.-F."/>
            <person name="Goodwin L."/>
            <person name="Pitluck S."/>
            <person name="Peters L."/>
            <person name="Ovchinnikova G."/>
            <person name="Teshima H."/>
            <person name="Detter J.C."/>
            <person name="Han C."/>
            <person name="Tapia R."/>
            <person name="Land M."/>
            <person name="Hauser L."/>
            <person name="Kyrpides N."/>
            <person name="Ivanova N."/>
            <person name="Pagani I."/>
            <person name="Kruse T."/>
            <person name="de Vos W.M."/>
            <person name="Smidt H."/>
            <person name="Woyke T."/>
        </authorList>
    </citation>
    <scope>NUCLEOTIDE SEQUENCE [LARGE SCALE GENOMIC DNA]</scope>
    <source>
        <strain evidence="3">ATCC 51507 / DSM 9161 / JW/IU-DC1</strain>
    </source>
</reference>
<sequence length="230" mass="26230">MKKGIWAIVLLTLLILVTGCDLDLTKMSSSGSEENSEVQQQSSSQSDPSLYETEEESARAPSTHEDQFTITTLNHEWKELSAKVSLSEMIFYGESRGSTNLAGDERVEYSMNFPADWALQGTVFEDSNKKKVAEIAPVILLKQGEEIQFLDYETIEGQILTKEPISFYKYKGTKIILLMGTEVGKWYPHMYMISDGTYGFTVTIYSHNQIRDEVEERLFDDIVKTFRFKP</sequence>
<dbReference type="Proteomes" id="UP000006053">
    <property type="component" value="Chromosome"/>
</dbReference>
<evidence type="ECO:0008006" key="4">
    <source>
        <dbReference type="Google" id="ProtNLM"/>
    </source>
</evidence>
<organism evidence="2 3">
    <name type="scientific">Desulfitobacterium dehalogenans (strain ATCC 51507 / DSM 9161 / JW/IU-DC1)</name>
    <dbReference type="NCBI Taxonomy" id="756499"/>
    <lineage>
        <taxon>Bacteria</taxon>
        <taxon>Bacillati</taxon>
        <taxon>Bacillota</taxon>
        <taxon>Clostridia</taxon>
        <taxon>Eubacteriales</taxon>
        <taxon>Desulfitobacteriaceae</taxon>
        <taxon>Desulfitobacterium</taxon>
    </lineage>
</organism>
<dbReference type="RefSeq" id="WP_014792829.1">
    <property type="nucleotide sequence ID" value="NC_018017.1"/>
</dbReference>
<keyword evidence="3" id="KW-1185">Reference proteome</keyword>
<proteinExistence type="predicted"/>
<evidence type="ECO:0000313" key="3">
    <source>
        <dbReference type="Proteomes" id="UP000006053"/>
    </source>
</evidence>
<dbReference type="OrthoDB" id="9937662at2"/>
<dbReference type="PROSITE" id="PS51257">
    <property type="entry name" value="PROKAR_LIPOPROTEIN"/>
    <property type="match status" value="1"/>
</dbReference>